<reference evidence="3" key="1">
    <citation type="submission" date="2015-07" db="EMBL/GenBank/DDBJ databases">
        <authorList>
            <person name="Ju K.-S."/>
            <person name="Doroghazi J.R."/>
            <person name="Metcalf W.W."/>
        </authorList>
    </citation>
    <scope>NUCLEOTIDE SEQUENCE [LARGE SCALE GENOMIC DNA]</scope>
    <source>
        <strain evidence="3">NRRL ISP-5002</strain>
    </source>
</reference>
<sequence>MAEHPPHPPHPPDPPHRPHPPVIVHPPSPGGGRPVTIGGEAVGRAYSVVDVLEFLRRAGLGTDVVTLDDREVIEWQGGDHDVWS</sequence>
<evidence type="ECO:0000313" key="3">
    <source>
        <dbReference type="Proteomes" id="UP000037982"/>
    </source>
</evidence>
<evidence type="ECO:0000313" key="2">
    <source>
        <dbReference type="EMBL" id="KPC61079.1"/>
    </source>
</evidence>
<dbReference type="EMBL" id="LGKG01000152">
    <property type="protein sequence ID" value="KPC61079.1"/>
    <property type="molecule type" value="Genomic_DNA"/>
</dbReference>
<comment type="caution">
    <text evidence="2">The sequence shown here is derived from an EMBL/GenBank/DDBJ whole genome shotgun (WGS) entry which is preliminary data.</text>
</comment>
<feature type="region of interest" description="Disordered" evidence="1">
    <location>
        <begin position="1"/>
        <end position="37"/>
    </location>
</feature>
<feature type="compositionally biased region" description="Pro residues" evidence="1">
    <location>
        <begin position="20"/>
        <end position="29"/>
    </location>
</feature>
<dbReference type="PATRIC" id="fig|66876.3.peg.5818"/>
<name>A0A0N0GXI7_9ACTN</name>
<dbReference type="AlphaFoldDB" id="A0A0N0GXI7"/>
<gene>
    <name evidence="2" type="ORF">ADL29_26560</name>
</gene>
<organism evidence="2 3">
    <name type="scientific">Streptomyces chattanoogensis</name>
    <dbReference type="NCBI Taxonomy" id="66876"/>
    <lineage>
        <taxon>Bacteria</taxon>
        <taxon>Bacillati</taxon>
        <taxon>Actinomycetota</taxon>
        <taxon>Actinomycetes</taxon>
        <taxon>Kitasatosporales</taxon>
        <taxon>Streptomycetaceae</taxon>
        <taxon>Streptomyces</taxon>
    </lineage>
</organism>
<keyword evidence="3" id="KW-1185">Reference proteome</keyword>
<accession>A0A0N0GXI7</accession>
<proteinExistence type="predicted"/>
<protein>
    <submittedName>
        <fullName evidence="2">Uncharacterized protein</fullName>
    </submittedName>
</protein>
<evidence type="ECO:0000256" key="1">
    <source>
        <dbReference type="SAM" id="MobiDB-lite"/>
    </source>
</evidence>
<dbReference type="RefSeq" id="WP_053926100.1">
    <property type="nucleotide sequence ID" value="NZ_LGKG01000152.1"/>
</dbReference>
<dbReference type="Proteomes" id="UP000037982">
    <property type="component" value="Unassembled WGS sequence"/>
</dbReference>